<dbReference type="PANTHER" id="PTHR13675:SF0">
    <property type="entry name" value="LYR MOTIF-CONTAINING PROTEIN 2"/>
    <property type="match status" value="1"/>
</dbReference>
<accession>A0A9P6CEP8</accession>
<dbReference type="InterPro" id="IPR045293">
    <property type="entry name" value="Complex1_LYR_LYRM2"/>
</dbReference>
<dbReference type="CDD" id="cd20262">
    <property type="entry name" value="Complex1_LYR_LYRM2"/>
    <property type="match status" value="1"/>
</dbReference>
<reference evidence="8" key="1">
    <citation type="submission" date="2020-11" db="EMBL/GenBank/DDBJ databases">
        <authorList>
            <consortium name="DOE Joint Genome Institute"/>
            <person name="Ahrendt S."/>
            <person name="Riley R."/>
            <person name="Andreopoulos W."/>
            <person name="Labutti K."/>
            <person name="Pangilinan J."/>
            <person name="Ruiz-Duenas F.J."/>
            <person name="Barrasa J.M."/>
            <person name="Sanchez-Garcia M."/>
            <person name="Camarero S."/>
            <person name="Miyauchi S."/>
            <person name="Serrano A."/>
            <person name="Linde D."/>
            <person name="Babiker R."/>
            <person name="Drula E."/>
            <person name="Ayuso-Fernandez I."/>
            <person name="Pacheco R."/>
            <person name="Padilla G."/>
            <person name="Ferreira P."/>
            <person name="Barriuso J."/>
            <person name="Kellner H."/>
            <person name="Castanera R."/>
            <person name="Alfaro M."/>
            <person name="Ramirez L."/>
            <person name="Pisabarro A.G."/>
            <person name="Kuo A."/>
            <person name="Tritt A."/>
            <person name="Lipzen A."/>
            <person name="He G."/>
            <person name="Yan M."/>
            <person name="Ng V."/>
            <person name="Cullen D."/>
            <person name="Martin F."/>
            <person name="Rosso M.-N."/>
            <person name="Henrissat B."/>
            <person name="Hibbett D."/>
            <person name="Martinez A.T."/>
            <person name="Grigoriev I.V."/>
        </authorList>
    </citation>
    <scope>NUCLEOTIDE SEQUENCE</scope>
    <source>
        <strain evidence="8">CBS 247.69</strain>
    </source>
</reference>
<evidence type="ECO:0000313" key="8">
    <source>
        <dbReference type="EMBL" id="KAF9458198.1"/>
    </source>
</evidence>
<dbReference type="OrthoDB" id="74240at2759"/>
<evidence type="ECO:0000256" key="3">
    <source>
        <dbReference type="ARBA" id="ARBA00022946"/>
    </source>
</evidence>
<name>A0A9P6CEP8_9AGAR</name>
<evidence type="ECO:0000313" key="9">
    <source>
        <dbReference type="Proteomes" id="UP000807353"/>
    </source>
</evidence>
<comment type="subcellular location">
    <subcellularLocation>
        <location evidence="1">Mitochondrion</location>
    </subcellularLocation>
</comment>
<proteinExistence type="inferred from homology"/>
<protein>
    <recommendedName>
        <fullName evidence="5">LYR motif-containing protein 2</fullName>
    </recommendedName>
</protein>
<comment type="similarity">
    <text evidence="2">Belongs to the complex I LYR family.</text>
</comment>
<keyword evidence="9" id="KW-1185">Reference proteome</keyword>
<dbReference type="Proteomes" id="UP000807353">
    <property type="component" value="Unassembled WGS sequence"/>
</dbReference>
<dbReference type="GO" id="GO:0005739">
    <property type="term" value="C:mitochondrion"/>
    <property type="evidence" value="ECO:0007669"/>
    <property type="project" value="UniProtKB-SubCell"/>
</dbReference>
<organism evidence="8 9">
    <name type="scientific">Collybia nuda</name>
    <dbReference type="NCBI Taxonomy" id="64659"/>
    <lineage>
        <taxon>Eukaryota</taxon>
        <taxon>Fungi</taxon>
        <taxon>Dikarya</taxon>
        <taxon>Basidiomycota</taxon>
        <taxon>Agaricomycotina</taxon>
        <taxon>Agaricomycetes</taxon>
        <taxon>Agaricomycetidae</taxon>
        <taxon>Agaricales</taxon>
        <taxon>Tricholomatineae</taxon>
        <taxon>Clitocybaceae</taxon>
        <taxon>Collybia</taxon>
    </lineage>
</organism>
<dbReference type="Pfam" id="PF05347">
    <property type="entry name" value="Complex1_LYR"/>
    <property type="match status" value="1"/>
</dbReference>
<dbReference type="InterPro" id="IPR008011">
    <property type="entry name" value="Complex1_LYR_dom"/>
</dbReference>
<evidence type="ECO:0000256" key="4">
    <source>
        <dbReference type="ARBA" id="ARBA00023128"/>
    </source>
</evidence>
<keyword evidence="3" id="KW-0809">Transit peptide</keyword>
<evidence type="ECO:0000256" key="5">
    <source>
        <dbReference type="ARBA" id="ARBA00026235"/>
    </source>
</evidence>
<dbReference type="AlphaFoldDB" id="A0A9P6CEP8"/>
<evidence type="ECO:0000259" key="7">
    <source>
        <dbReference type="Pfam" id="PF05347"/>
    </source>
</evidence>
<evidence type="ECO:0000256" key="1">
    <source>
        <dbReference type="ARBA" id="ARBA00004173"/>
    </source>
</evidence>
<comment type="function">
    <text evidence="6">Involved in efficient integration of the N-module into mitochondrial respiratory chain complex I.</text>
</comment>
<gene>
    <name evidence="8" type="ORF">BDZ94DRAFT_1174131</name>
</gene>
<keyword evidence="4" id="KW-0496">Mitochondrion</keyword>
<evidence type="ECO:0000256" key="2">
    <source>
        <dbReference type="ARBA" id="ARBA00009508"/>
    </source>
</evidence>
<dbReference type="EMBL" id="MU150347">
    <property type="protein sequence ID" value="KAF9458198.1"/>
    <property type="molecule type" value="Genomic_DNA"/>
</dbReference>
<dbReference type="PANTHER" id="PTHR13675">
    <property type="entry name" value="LYR MOTIF-CONTAINING PROTEIN 2"/>
    <property type="match status" value="1"/>
</dbReference>
<sequence length="80" mass="9696">MPPTPKFTLRHFILKQEVFNLYRYAIRSSRVIPDHATRRETIAWIRSEFERNQNMTDVEIIEEKLKLGRREIKQILPSSR</sequence>
<comment type="caution">
    <text evidence="8">The sequence shown here is derived from an EMBL/GenBank/DDBJ whole genome shotgun (WGS) entry which is preliminary data.</text>
</comment>
<evidence type="ECO:0000256" key="6">
    <source>
        <dbReference type="ARBA" id="ARBA00044735"/>
    </source>
</evidence>
<feature type="domain" description="Complex 1 LYR protein" evidence="7">
    <location>
        <begin position="16"/>
        <end position="73"/>
    </location>
</feature>